<accession>A0A497YIF3</accession>
<reference evidence="2 3" key="1">
    <citation type="submission" date="2018-10" db="EMBL/GenBank/DDBJ databases">
        <title>Genomic Encyclopedia of Type Strains, Phase IV (KMG-IV): sequencing the most valuable type-strain genomes for metagenomic binning, comparative biology and taxonomic classification.</title>
        <authorList>
            <person name="Goeker M."/>
        </authorList>
    </citation>
    <scope>NUCLEOTIDE SEQUENCE [LARGE SCALE GENOMIC DNA]</scope>
    <source>
        <strain evidence="2 3">DSM 20549</strain>
    </source>
</reference>
<organism evidence="2 3">
    <name type="scientific">Planococcus citreus</name>
    <dbReference type="NCBI Taxonomy" id="1373"/>
    <lineage>
        <taxon>Bacteria</taxon>
        <taxon>Bacillati</taxon>
        <taxon>Bacillota</taxon>
        <taxon>Bacilli</taxon>
        <taxon>Bacillales</taxon>
        <taxon>Caryophanaceae</taxon>
        <taxon>Planococcus</taxon>
    </lineage>
</organism>
<evidence type="ECO:0000313" key="3">
    <source>
        <dbReference type="Proteomes" id="UP000280791"/>
    </source>
</evidence>
<dbReference type="GO" id="GO:0004518">
    <property type="term" value="F:nuclease activity"/>
    <property type="evidence" value="ECO:0007669"/>
    <property type="project" value="InterPro"/>
</dbReference>
<dbReference type="OrthoDB" id="2080250at2"/>
<proteinExistence type="predicted"/>
<dbReference type="Pfam" id="PF14130">
    <property type="entry name" value="Cap4_nuclease"/>
    <property type="match status" value="1"/>
</dbReference>
<sequence length="357" mass="41881">MSITEHYMNLPFDLSGSRAKNRFRNELLWGLKKMLELYKESDDFTMVFDYSCDIEVHKKDDLEFYQLKTQNSPSSYTIDKILKPGKTGDSIFGKLYILKYDSRKKEKDDIKISLVCNAPLNDGKKTFNDIEVVNMATIDSKAVNKIKEKMKNELKLTKEINLKNSHYEKTSMDLIYPEKNLIGEIVLFFEDTFKSEPKKANMLFKMLKGEIERKASFELTENNYESILEKKGVSRTYLDVFLHNYKDTADIAIEKAKKFVEDHYKDDFRVKLSLLRAISHMMSQLSRNNMQLTLLEEEIKNYFSEENIVNLPKKEVEIIEQICKEMIPDKPIEVSNSEIKALVIIVMKKLEEEVYEI</sequence>
<keyword evidence="3" id="KW-1185">Reference proteome</keyword>
<dbReference type="RefSeq" id="WP_121301316.1">
    <property type="nucleotide sequence ID" value="NZ_RCCP01000009.1"/>
</dbReference>
<protein>
    <submittedName>
        <fullName evidence="2">Uncharacterized protein DUF4297</fullName>
    </submittedName>
</protein>
<dbReference type="AlphaFoldDB" id="A0A497YIF3"/>
<comment type="caution">
    <text evidence="2">The sequence shown here is derived from an EMBL/GenBank/DDBJ whole genome shotgun (WGS) entry which is preliminary data.</text>
</comment>
<dbReference type="Proteomes" id="UP000280791">
    <property type="component" value="Unassembled WGS sequence"/>
</dbReference>
<dbReference type="InterPro" id="IPR025382">
    <property type="entry name" value="Cap4-like_endonuclease_dom"/>
</dbReference>
<dbReference type="EMBL" id="RCCP01000009">
    <property type="protein sequence ID" value="RLJ81341.1"/>
    <property type="molecule type" value="Genomic_DNA"/>
</dbReference>
<evidence type="ECO:0000313" key="2">
    <source>
        <dbReference type="EMBL" id="RLJ81341.1"/>
    </source>
</evidence>
<gene>
    <name evidence="2" type="ORF">DFR62_3386</name>
</gene>
<feature type="domain" description="CD-NTase associated protein 4-like DNA endonuclease" evidence="1">
    <location>
        <begin position="15"/>
        <end position="215"/>
    </location>
</feature>
<name>A0A497YIF3_9BACL</name>
<evidence type="ECO:0000259" key="1">
    <source>
        <dbReference type="Pfam" id="PF14130"/>
    </source>
</evidence>